<reference evidence="1 2" key="1">
    <citation type="journal article" date="2012" name="J. Bacteriol.">
        <title>Genome Sequence of the Protease-Producing Bacterium Rheinheimera nanhaiensis E407-8T, Isolated from Deep-Sea Sediment of the South China Sea.</title>
        <authorList>
            <person name="Zhang X.-Y."/>
            <person name="Zhang Y.-J."/>
            <person name="Qin Q.-L."/>
            <person name="Xie B.-B."/>
            <person name="Chen X.-L."/>
            <person name="Zhou B.-C."/>
            <person name="Zhang Y.-Z."/>
        </authorList>
    </citation>
    <scope>NUCLEOTIDE SEQUENCE [LARGE SCALE GENOMIC DNA]</scope>
    <source>
        <strain evidence="1 2">E407-8</strain>
    </source>
</reference>
<gene>
    <name evidence="1" type="ORF">RNAN_0548</name>
</gene>
<dbReference type="AlphaFoldDB" id="I1DU51"/>
<dbReference type="Proteomes" id="UP000004374">
    <property type="component" value="Unassembled WGS sequence"/>
</dbReference>
<dbReference type="EMBL" id="BAFK01000002">
    <property type="protein sequence ID" value="GAB57579.1"/>
    <property type="molecule type" value="Genomic_DNA"/>
</dbReference>
<name>I1DU51_9GAMM</name>
<organism evidence="1 2">
    <name type="scientific">Rheinheimera nanhaiensis E407-8</name>
    <dbReference type="NCBI Taxonomy" id="562729"/>
    <lineage>
        <taxon>Bacteria</taxon>
        <taxon>Pseudomonadati</taxon>
        <taxon>Pseudomonadota</taxon>
        <taxon>Gammaproteobacteria</taxon>
        <taxon>Chromatiales</taxon>
        <taxon>Chromatiaceae</taxon>
        <taxon>Rheinheimera</taxon>
    </lineage>
</organism>
<comment type="caution">
    <text evidence="1">The sequence shown here is derived from an EMBL/GenBank/DDBJ whole genome shotgun (WGS) entry which is preliminary data.</text>
</comment>
<evidence type="ECO:0000313" key="2">
    <source>
        <dbReference type="Proteomes" id="UP000004374"/>
    </source>
</evidence>
<sequence>MCTTTEGRFRFSQKHDYLVHFSDSFYVYISDRFNIII</sequence>
<proteinExistence type="predicted"/>
<protein>
    <submittedName>
        <fullName evidence="1">Uncharacterized protein</fullName>
    </submittedName>
</protein>
<keyword evidence="2" id="KW-1185">Reference proteome</keyword>
<evidence type="ECO:0000313" key="1">
    <source>
        <dbReference type="EMBL" id="GAB57579.1"/>
    </source>
</evidence>
<accession>I1DU51</accession>